<dbReference type="Gene3D" id="1.10.357.10">
    <property type="entry name" value="Tetracycline Repressor, domain 2"/>
    <property type="match status" value="1"/>
</dbReference>
<dbReference type="GO" id="GO:0000976">
    <property type="term" value="F:transcription cis-regulatory region binding"/>
    <property type="evidence" value="ECO:0007669"/>
    <property type="project" value="TreeGrafter"/>
</dbReference>
<dbReference type="InterPro" id="IPR050109">
    <property type="entry name" value="HTH-type_TetR-like_transc_reg"/>
</dbReference>
<accession>A0A437M779</accession>
<keyword evidence="1" id="KW-0805">Transcription regulation</keyword>
<evidence type="ECO:0000256" key="1">
    <source>
        <dbReference type="ARBA" id="ARBA00023015"/>
    </source>
</evidence>
<comment type="caution">
    <text evidence="6">The sequence shown here is derived from an EMBL/GenBank/DDBJ whole genome shotgun (WGS) entry which is preliminary data.</text>
</comment>
<dbReference type="GO" id="GO:0003700">
    <property type="term" value="F:DNA-binding transcription factor activity"/>
    <property type="evidence" value="ECO:0007669"/>
    <property type="project" value="TreeGrafter"/>
</dbReference>
<organism evidence="6 7">
    <name type="scientific">Sphingomonas crocodyli</name>
    <dbReference type="NCBI Taxonomy" id="1979270"/>
    <lineage>
        <taxon>Bacteria</taxon>
        <taxon>Pseudomonadati</taxon>
        <taxon>Pseudomonadota</taxon>
        <taxon>Alphaproteobacteria</taxon>
        <taxon>Sphingomonadales</taxon>
        <taxon>Sphingomonadaceae</taxon>
        <taxon>Sphingomonas</taxon>
    </lineage>
</organism>
<dbReference type="EMBL" id="SACN01000001">
    <property type="protein sequence ID" value="RVT93581.1"/>
    <property type="molecule type" value="Genomic_DNA"/>
</dbReference>
<dbReference type="SUPFAM" id="SSF46689">
    <property type="entry name" value="Homeodomain-like"/>
    <property type="match status" value="1"/>
</dbReference>
<reference evidence="6 7" key="1">
    <citation type="submission" date="2019-01" db="EMBL/GenBank/DDBJ databases">
        <authorList>
            <person name="Chen W.-M."/>
        </authorList>
    </citation>
    <scope>NUCLEOTIDE SEQUENCE [LARGE SCALE GENOMIC DNA]</scope>
    <source>
        <strain evidence="6 7">CCP-7</strain>
    </source>
</reference>
<dbReference type="Pfam" id="PF00440">
    <property type="entry name" value="TetR_N"/>
    <property type="match status" value="1"/>
</dbReference>
<dbReference type="RefSeq" id="WP_127742342.1">
    <property type="nucleotide sequence ID" value="NZ_SACN01000001.1"/>
</dbReference>
<keyword evidence="3" id="KW-0804">Transcription</keyword>
<evidence type="ECO:0000256" key="2">
    <source>
        <dbReference type="ARBA" id="ARBA00023125"/>
    </source>
</evidence>
<dbReference type="PROSITE" id="PS50977">
    <property type="entry name" value="HTH_TETR_2"/>
    <property type="match status" value="1"/>
</dbReference>
<evidence type="ECO:0000313" key="6">
    <source>
        <dbReference type="EMBL" id="RVT93581.1"/>
    </source>
</evidence>
<keyword evidence="7" id="KW-1185">Reference proteome</keyword>
<dbReference type="InterPro" id="IPR001647">
    <property type="entry name" value="HTH_TetR"/>
</dbReference>
<evidence type="ECO:0000259" key="5">
    <source>
        <dbReference type="PROSITE" id="PS50977"/>
    </source>
</evidence>
<sequence>MSDDAENSPRKQAARQRIVEALLSLLHDGEDINHDRVAERAGVGRRTVYRYFPDREALMQSVWTGVTSLAGPDVTFPTTEADLLATMPGIYEGFDKIADYATLIRSTPQGRAVRLSQRERRVESYTAAAADAVAELPPEDQRLATAILQVLHTTPWLEMRDHWGLSGTQTAEACGWAMRVLLQDLRARGASPLAEGPAAQLTIKSSPK</sequence>
<evidence type="ECO:0000256" key="3">
    <source>
        <dbReference type="ARBA" id="ARBA00023163"/>
    </source>
</evidence>
<feature type="domain" description="HTH tetR-type" evidence="5">
    <location>
        <begin position="12"/>
        <end position="70"/>
    </location>
</feature>
<dbReference type="InterPro" id="IPR009057">
    <property type="entry name" value="Homeodomain-like_sf"/>
</dbReference>
<evidence type="ECO:0000313" key="7">
    <source>
        <dbReference type="Proteomes" id="UP000282971"/>
    </source>
</evidence>
<dbReference type="PANTHER" id="PTHR30055:SF234">
    <property type="entry name" value="HTH-TYPE TRANSCRIPTIONAL REGULATOR BETI"/>
    <property type="match status" value="1"/>
</dbReference>
<evidence type="ECO:0000256" key="4">
    <source>
        <dbReference type="PROSITE-ProRule" id="PRU00335"/>
    </source>
</evidence>
<protein>
    <submittedName>
        <fullName evidence="6">TetR/AcrR family transcriptional regulator</fullName>
    </submittedName>
</protein>
<dbReference type="PANTHER" id="PTHR30055">
    <property type="entry name" value="HTH-TYPE TRANSCRIPTIONAL REGULATOR RUTR"/>
    <property type="match status" value="1"/>
</dbReference>
<proteinExistence type="predicted"/>
<gene>
    <name evidence="6" type="ORF">EOD43_06850</name>
</gene>
<dbReference type="OrthoDB" id="9795011at2"/>
<name>A0A437M779_9SPHN</name>
<dbReference type="Proteomes" id="UP000282971">
    <property type="component" value="Unassembled WGS sequence"/>
</dbReference>
<dbReference type="AlphaFoldDB" id="A0A437M779"/>
<feature type="DNA-binding region" description="H-T-H motif" evidence="4">
    <location>
        <begin position="33"/>
        <end position="52"/>
    </location>
</feature>
<keyword evidence="2 4" id="KW-0238">DNA-binding</keyword>